<evidence type="ECO:0000256" key="2">
    <source>
        <dbReference type="ARBA" id="ARBA00005911"/>
    </source>
</evidence>
<dbReference type="GO" id="GO:0006405">
    <property type="term" value="P:RNA export from nucleus"/>
    <property type="evidence" value="ECO:0007669"/>
    <property type="project" value="TreeGrafter"/>
</dbReference>
<dbReference type="InterPro" id="IPR026010">
    <property type="entry name" value="NSP1/NUP62"/>
</dbReference>
<dbReference type="Gene3D" id="1.20.5.170">
    <property type="match status" value="1"/>
</dbReference>
<dbReference type="OMA" id="YHMAENI"/>
<feature type="domain" description="Nucleoporin NSP1-like C-terminal" evidence="9">
    <location>
        <begin position="3"/>
        <end position="89"/>
    </location>
</feature>
<keyword evidence="3" id="KW-0813">Transport</keyword>
<keyword evidence="6" id="KW-0811">Translocation</keyword>
<proteinExistence type="inferred from homology"/>
<dbReference type="GO" id="GO:0005543">
    <property type="term" value="F:phospholipid binding"/>
    <property type="evidence" value="ECO:0007669"/>
    <property type="project" value="TreeGrafter"/>
</dbReference>
<keyword evidence="7" id="KW-0906">Nuclear pore complex</keyword>
<evidence type="ECO:0000256" key="1">
    <source>
        <dbReference type="ARBA" id="ARBA00004567"/>
    </source>
</evidence>
<dbReference type="OrthoDB" id="344345at2759"/>
<dbReference type="GO" id="GO:0044613">
    <property type="term" value="C:nuclear pore central transport channel"/>
    <property type="evidence" value="ECO:0007669"/>
    <property type="project" value="TreeGrafter"/>
</dbReference>
<comment type="similarity">
    <text evidence="2">Belongs to the nucleoporin NSP1/NUP62 family.</text>
</comment>
<dbReference type="GO" id="GO:0006606">
    <property type="term" value="P:protein import into nucleus"/>
    <property type="evidence" value="ECO:0007669"/>
    <property type="project" value="TreeGrafter"/>
</dbReference>
<evidence type="ECO:0000259" key="9">
    <source>
        <dbReference type="Pfam" id="PF05064"/>
    </source>
</evidence>
<evidence type="ECO:0000256" key="4">
    <source>
        <dbReference type="ARBA" id="ARBA00022816"/>
    </source>
</evidence>
<dbReference type="PANTHER" id="PTHR12084:SF0">
    <property type="entry name" value="NUCLEAR PORE GLYCOPROTEIN P62"/>
    <property type="match status" value="1"/>
</dbReference>
<dbReference type="Pfam" id="PF05064">
    <property type="entry name" value="Nsp1_C"/>
    <property type="match status" value="1"/>
</dbReference>
<dbReference type="EMBL" id="LNIX01000017">
    <property type="protein sequence ID" value="OXA45743.1"/>
    <property type="molecule type" value="Genomic_DNA"/>
</dbReference>
<dbReference type="Proteomes" id="UP000198287">
    <property type="component" value="Unassembled WGS sequence"/>
</dbReference>
<evidence type="ECO:0000256" key="3">
    <source>
        <dbReference type="ARBA" id="ARBA00022448"/>
    </source>
</evidence>
<dbReference type="AlphaFoldDB" id="A0A226DKI4"/>
<keyword evidence="11" id="KW-1185">Reference proteome</keyword>
<dbReference type="GO" id="GO:0051028">
    <property type="term" value="P:mRNA transport"/>
    <property type="evidence" value="ECO:0007669"/>
    <property type="project" value="UniProtKB-KW"/>
</dbReference>
<gene>
    <name evidence="10" type="ORF">Fcan01_19689</name>
</gene>
<evidence type="ECO:0000313" key="10">
    <source>
        <dbReference type="EMBL" id="OXA45743.1"/>
    </source>
</evidence>
<comment type="caution">
    <text evidence="10">The sequence shown here is derived from an EMBL/GenBank/DDBJ whole genome shotgun (WGS) entry which is preliminary data.</text>
</comment>
<evidence type="ECO:0000313" key="11">
    <source>
        <dbReference type="Proteomes" id="UP000198287"/>
    </source>
</evidence>
<evidence type="ECO:0000256" key="6">
    <source>
        <dbReference type="ARBA" id="ARBA00023010"/>
    </source>
</evidence>
<comment type="subcellular location">
    <subcellularLocation>
        <location evidence="1">Nucleus</location>
        <location evidence="1">Nuclear pore complex</location>
    </subcellularLocation>
</comment>
<keyword evidence="5" id="KW-0653">Protein transport</keyword>
<dbReference type="GO" id="GO:0017056">
    <property type="term" value="F:structural constituent of nuclear pore"/>
    <property type="evidence" value="ECO:0007669"/>
    <property type="project" value="InterPro"/>
</dbReference>
<evidence type="ECO:0000256" key="7">
    <source>
        <dbReference type="ARBA" id="ARBA00023132"/>
    </source>
</evidence>
<dbReference type="STRING" id="158441.A0A226DKI4"/>
<keyword evidence="8" id="KW-0539">Nucleus</keyword>
<dbReference type="InterPro" id="IPR007758">
    <property type="entry name" value="Nucleoporin_NSP1_C"/>
</dbReference>
<reference evidence="10 11" key="1">
    <citation type="submission" date="2015-12" db="EMBL/GenBank/DDBJ databases">
        <title>The genome of Folsomia candida.</title>
        <authorList>
            <person name="Faddeeva A."/>
            <person name="Derks M.F."/>
            <person name="Anvar Y."/>
            <person name="Smit S."/>
            <person name="Van Straalen N."/>
            <person name="Roelofs D."/>
        </authorList>
    </citation>
    <scope>NUCLEOTIDE SEQUENCE [LARGE SCALE GENOMIC DNA]</scope>
    <source>
        <strain evidence="10 11">VU population</strain>
        <tissue evidence="10">Whole body</tissue>
    </source>
</reference>
<sequence>MEMNFRELQELMNKWTIDLGEQEKQFIEQATKVNAWDKTVMANGEKIAELDATLAKVKVEDTRLCNTLEYLKSQQKDFESFLKPIEDSLPVNIAAEPEREQLFTLAENVDMELQQVAEDMKEIIRHINEANKTMDKSDPIYQILTILNEHTDALQWVEDISNDVQKELENVTRMHQLFKKDQARSLSKMFQN</sequence>
<evidence type="ECO:0000256" key="5">
    <source>
        <dbReference type="ARBA" id="ARBA00022927"/>
    </source>
</evidence>
<keyword evidence="4" id="KW-0509">mRNA transport</keyword>
<organism evidence="10 11">
    <name type="scientific">Folsomia candida</name>
    <name type="common">Springtail</name>
    <dbReference type="NCBI Taxonomy" id="158441"/>
    <lineage>
        <taxon>Eukaryota</taxon>
        <taxon>Metazoa</taxon>
        <taxon>Ecdysozoa</taxon>
        <taxon>Arthropoda</taxon>
        <taxon>Hexapoda</taxon>
        <taxon>Collembola</taxon>
        <taxon>Entomobryomorpha</taxon>
        <taxon>Isotomoidea</taxon>
        <taxon>Isotomidae</taxon>
        <taxon>Proisotominae</taxon>
        <taxon>Folsomia</taxon>
    </lineage>
</organism>
<evidence type="ECO:0000256" key="8">
    <source>
        <dbReference type="ARBA" id="ARBA00023242"/>
    </source>
</evidence>
<accession>A0A226DKI4</accession>
<protein>
    <submittedName>
        <fullName evidence="10">Nuclear pore glycoprotein p62</fullName>
    </submittedName>
</protein>
<name>A0A226DKI4_FOLCA</name>
<dbReference type="PANTHER" id="PTHR12084">
    <property type="entry name" value="NUCLEAR PORE GLYCOPROTEIN P62-RELATED"/>
    <property type="match status" value="1"/>
</dbReference>